<keyword evidence="1" id="KW-0560">Oxidoreductase</keyword>
<evidence type="ECO:0000313" key="4">
    <source>
        <dbReference type="EMBL" id="NVE94303.1"/>
    </source>
</evidence>
<evidence type="ECO:0000256" key="2">
    <source>
        <dbReference type="ARBA" id="ARBA00023445"/>
    </source>
</evidence>
<dbReference type="RefSeq" id="WP_176272592.1">
    <property type="nucleotide sequence ID" value="NZ_JABWTA010000001.1"/>
</dbReference>
<keyword evidence="5" id="KW-1185">Reference proteome</keyword>
<feature type="domain" description="NAD-dependent epimerase/dehydratase" evidence="3">
    <location>
        <begin position="5"/>
        <end position="237"/>
    </location>
</feature>
<evidence type="ECO:0000256" key="1">
    <source>
        <dbReference type="ARBA" id="ARBA00023002"/>
    </source>
</evidence>
<dbReference type="Pfam" id="PF01370">
    <property type="entry name" value="Epimerase"/>
    <property type="match status" value="1"/>
</dbReference>
<protein>
    <submittedName>
        <fullName evidence="4">NAD-dependent epimerase/dehydratase family protein</fullName>
    </submittedName>
</protein>
<dbReference type="EMBL" id="JABWTA010000001">
    <property type="protein sequence ID" value="NVE94303.1"/>
    <property type="molecule type" value="Genomic_DNA"/>
</dbReference>
<dbReference type="GO" id="GO:0016616">
    <property type="term" value="F:oxidoreductase activity, acting on the CH-OH group of donors, NAD or NADP as acceptor"/>
    <property type="evidence" value="ECO:0007669"/>
    <property type="project" value="TreeGrafter"/>
</dbReference>
<dbReference type="Proteomes" id="UP000546031">
    <property type="component" value="Unassembled WGS sequence"/>
</dbReference>
<dbReference type="InterPro" id="IPR001509">
    <property type="entry name" value="Epimerase_deHydtase"/>
</dbReference>
<evidence type="ECO:0000313" key="5">
    <source>
        <dbReference type="Proteomes" id="UP000546031"/>
    </source>
</evidence>
<dbReference type="PANTHER" id="PTHR10366">
    <property type="entry name" value="NAD DEPENDENT EPIMERASE/DEHYDRATASE"/>
    <property type="match status" value="1"/>
</dbReference>
<organism evidence="4 5">
    <name type="scientific">Altererythrobacter lutimaris</name>
    <dbReference type="NCBI Taxonomy" id="2743979"/>
    <lineage>
        <taxon>Bacteria</taxon>
        <taxon>Pseudomonadati</taxon>
        <taxon>Pseudomonadota</taxon>
        <taxon>Alphaproteobacteria</taxon>
        <taxon>Sphingomonadales</taxon>
        <taxon>Erythrobacteraceae</taxon>
        <taxon>Altererythrobacter</taxon>
    </lineage>
</organism>
<name>A0A850H8V3_9SPHN</name>
<dbReference type="InterPro" id="IPR036291">
    <property type="entry name" value="NAD(P)-bd_dom_sf"/>
</dbReference>
<dbReference type="InterPro" id="IPR050425">
    <property type="entry name" value="NAD(P)_dehydrat-like"/>
</dbReference>
<dbReference type="PANTHER" id="PTHR10366:SF564">
    <property type="entry name" value="STEROL-4-ALPHA-CARBOXYLATE 3-DEHYDROGENASE, DECARBOXYLATING"/>
    <property type="match status" value="1"/>
</dbReference>
<dbReference type="FunFam" id="3.40.50.720:FF:000336">
    <property type="entry name" value="Aldehyde reductase"/>
    <property type="match status" value="1"/>
</dbReference>
<proteinExistence type="inferred from homology"/>
<comment type="similarity">
    <text evidence="2">Belongs to the NAD(P)-dependent epimerase/dehydratase family. Dihydroflavonol-4-reductase subfamily.</text>
</comment>
<dbReference type="AlphaFoldDB" id="A0A850H8V3"/>
<accession>A0A850H8V3</accession>
<gene>
    <name evidence="4" type="ORF">HUO12_05250</name>
</gene>
<sequence length="341" mass="37368">MAATVLVTGGTGYIAGELIRQLLARGWNVRATVRNKAKGEAMLRERLGNPDTERFKVFEAELMDDAGWAEAMAGCTHCAHVASPIAASTPKDENEMIVPAREGTLRALRFAKAAGVQRFVQTSSMAAVAYGRNEKIYTVDESDWTDITHPDVYPYVKSKTIAERAARDWMDSEGGDMEFVSVNPSMVLGPVDDPDFSPSVEAVKQLLDGSVPMAPDLGFAIVDTRDCAELHVKCLEEPGLAGERFLAAGKFYNMLEIAEILKARLPAEHTRKVPTKRMPNWMVGILSIFNSGVRSIKSELGKRRNVDASHAEKRLGWKTRDEAESIVDCAKSLIEVGAVKL</sequence>
<comment type="caution">
    <text evidence="4">The sequence shown here is derived from an EMBL/GenBank/DDBJ whole genome shotgun (WGS) entry which is preliminary data.</text>
</comment>
<dbReference type="SUPFAM" id="SSF51735">
    <property type="entry name" value="NAD(P)-binding Rossmann-fold domains"/>
    <property type="match status" value="1"/>
</dbReference>
<dbReference type="Gene3D" id="3.40.50.720">
    <property type="entry name" value="NAD(P)-binding Rossmann-like Domain"/>
    <property type="match status" value="1"/>
</dbReference>
<evidence type="ECO:0000259" key="3">
    <source>
        <dbReference type="Pfam" id="PF01370"/>
    </source>
</evidence>
<reference evidence="4 5" key="1">
    <citation type="submission" date="2020-06" db="EMBL/GenBank/DDBJ databases">
        <title>Altererythrobacter lutimaris sp. nov., a marine bacterium isolated from a tidal flat.</title>
        <authorList>
            <person name="Kim D."/>
            <person name="Yoo Y."/>
            <person name="Kim J.-J."/>
        </authorList>
    </citation>
    <scope>NUCLEOTIDE SEQUENCE [LARGE SCALE GENOMIC DNA]</scope>
    <source>
        <strain evidence="4 5">JGD-16</strain>
    </source>
</reference>